<dbReference type="EMBL" id="OC920031">
    <property type="protein sequence ID" value="CAD7652149.1"/>
    <property type="molecule type" value="Genomic_DNA"/>
</dbReference>
<dbReference type="GO" id="GO:0004252">
    <property type="term" value="F:serine-type endopeptidase activity"/>
    <property type="evidence" value="ECO:0007669"/>
    <property type="project" value="InterPro"/>
</dbReference>
<dbReference type="PRINTS" id="PR00722">
    <property type="entry name" value="CHYMOTRYPSIN"/>
</dbReference>
<dbReference type="InterPro" id="IPR001254">
    <property type="entry name" value="Trypsin_dom"/>
</dbReference>
<evidence type="ECO:0000313" key="11">
    <source>
        <dbReference type="Proteomes" id="UP000728032"/>
    </source>
</evidence>
<dbReference type="Proteomes" id="UP000728032">
    <property type="component" value="Unassembled WGS sequence"/>
</dbReference>
<keyword evidence="6" id="KW-1015">Disulfide bond</keyword>
<evidence type="ECO:0000256" key="8">
    <source>
        <dbReference type="RuleBase" id="RU363034"/>
    </source>
</evidence>
<keyword evidence="2" id="KW-0964">Secreted</keyword>
<evidence type="ECO:0000259" key="9">
    <source>
        <dbReference type="PROSITE" id="PS50240"/>
    </source>
</evidence>
<evidence type="ECO:0000256" key="2">
    <source>
        <dbReference type="ARBA" id="ARBA00022525"/>
    </source>
</evidence>
<comment type="subcellular location">
    <subcellularLocation>
        <location evidence="1">Secreted</location>
    </subcellularLocation>
</comment>
<evidence type="ECO:0000256" key="1">
    <source>
        <dbReference type="ARBA" id="ARBA00004613"/>
    </source>
</evidence>
<evidence type="ECO:0000256" key="6">
    <source>
        <dbReference type="ARBA" id="ARBA00023157"/>
    </source>
</evidence>
<dbReference type="CDD" id="cd00190">
    <property type="entry name" value="Tryp_SPc"/>
    <property type="match status" value="1"/>
</dbReference>
<keyword evidence="4 8" id="KW-0378">Hydrolase</keyword>
<dbReference type="PANTHER" id="PTHR24264:SF65">
    <property type="entry name" value="SRCR DOMAIN-CONTAINING PROTEIN"/>
    <property type="match status" value="1"/>
</dbReference>
<dbReference type="SUPFAM" id="SSF50494">
    <property type="entry name" value="Trypsin-like serine proteases"/>
    <property type="match status" value="1"/>
</dbReference>
<dbReference type="PANTHER" id="PTHR24264">
    <property type="entry name" value="TRYPSIN-RELATED"/>
    <property type="match status" value="1"/>
</dbReference>
<dbReference type="PROSITE" id="PS00134">
    <property type="entry name" value="TRYPSIN_HIS"/>
    <property type="match status" value="1"/>
</dbReference>
<dbReference type="Pfam" id="PF00089">
    <property type="entry name" value="Trypsin"/>
    <property type="match status" value="1"/>
</dbReference>
<accession>A0A7R9QPA3</accession>
<dbReference type="FunFam" id="2.40.10.10:FF:000068">
    <property type="entry name" value="transmembrane protease serine 2"/>
    <property type="match status" value="1"/>
</dbReference>
<dbReference type="Gene3D" id="2.40.10.10">
    <property type="entry name" value="Trypsin-like serine proteases"/>
    <property type="match status" value="2"/>
</dbReference>
<dbReference type="InterPro" id="IPR043504">
    <property type="entry name" value="Peptidase_S1_PA_chymotrypsin"/>
</dbReference>
<dbReference type="PROSITE" id="PS50240">
    <property type="entry name" value="TRYPSIN_DOM"/>
    <property type="match status" value="1"/>
</dbReference>
<keyword evidence="11" id="KW-1185">Reference proteome</keyword>
<dbReference type="PROSITE" id="PS00135">
    <property type="entry name" value="TRYPSIN_SER"/>
    <property type="match status" value="1"/>
</dbReference>
<dbReference type="InterPro" id="IPR033116">
    <property type="entry name" value="TRYPSIN_SER"/>
</dbReference>
<protein>
    <recommendedName>
        <fullName evidence="9">Peptidase S1 domain-containing protein</fullName>
    </recommendedName>
</protein>
<dbReference type="InterPro" id="IPR001314">
    <property type="entry name" value="Peptidase_S1A"/>
</dbReference>
<comment type="similarity">
    <text evidence="7">Belongs to the peptidase S1 family. CLIP subfamily.</text>
</comment>
<name>A0A7R9QPA3_9ACAR</name>
<keyword evidence="3 8" id="KW-0645">Protease</keyword>
<evidence type="ECO:0000256" key="5">
    <source>
        <dbReference type="ARBA" id="ARBA00022825"/>
    </source>
</evidence>
<dbReference type="InterPro" id="IPR050127">
    <property type="entry name" value="Serine_Proteases_S1"/>
</dbReference>
<sequence>MNEINSVSHYCGGILISNQWVLSAAHCLEDYIPDNFIVRLGAHSIQTDFEENAIDIPVEAIIIHNNYSFPRPYDNDIALLKSVKQIVYDLQNLLKSDDPNKHDIQTALMNRYDFMSTDGIRVMGTVVGWGWLKDSDNNQEENLGDILQKVKVPIISNKECQEWYRSRGRSLTVSPTQFCAGFLEGGRDSCRGDSGGPLVVRDAKVYHLIGIVSAGIGCALPKLPGLYTRVDAYINWMNRYVDPI</sequence>
<dbReference type="GO" id="GO:0006508">
    <property type="term" value="P:proteolysis"/>
    <property type="evidence" value="ECO:0007669"/>
    <property type="project" value="UniProtKB-KW"/>
</dbReference>
<dbReference type="EMBL" id="CAJPVJ010005206">
    <property type="protein sequence ID" value="CAG2169336.1"/>
    <property type="molecule type" value="Genomic_DNA"/>
</dbReference>
<dbReference type="InterPro" id="IPR009003">
    <property type="entry name" value="Peptidase_S1_PA"/>
</dbReference>
<gene>
    <name evidence="10" type="ORF">ONB1V03_LOCUS8814</name>
</gene>
<organism evidence="10">
    <name type="scientific">Oppiella nova</name>
    <dbReference type="NCBI Taxonomy" id="334625"/>
    <lineage>
        <taxon>Eukaryota</taxon>
        <taxon>Metazoa</taxon>
        <taxon>Ecdysozoa</taxon>
        <taxon>Arthropoda</taxon>
        <taxon>Chelicerata</taxon>
        <taxon>Arachnida</taxon>
        <taxon>Acari</taxon>
        <taxon>Acariformes</taxon>
        <taxon>Sarcoptiformes</taxon>
        <taxon>Oribatida</taxon>
        <taxon>Brachypylina</taxon>
        <taxon>Oppioidea</taxon>
        <taxon>Oppiidae</taxon>
        <taxon>Oppiella</taxon>
    </lineage>
</organism>
<reference evidence="10" key="1">
    <citation type="submission" date="2020-11" db="EMBL/GenBank/DDBJ databases">
        <authorList>
            <person name="Tran Van P."/>
        </authorList>
    </citation>
    <scope>NUCLEOTIDE SEQUENCE</scope>
</reference>
<dbReference type="GO" id="GO:0005615">
    <property type="term" value="C:extracellular space"/>
    <property type="evidence" value="ECO:0007669"/>
    <property type="project" value="TreeGrafter"/>
</dbReference>
<keyword evidence="5 8" id="KW-0720">Serine protease</keyword>
<evidence type="ECO:0000256" key="4">
    <source>
        <dbReference type="ARBA" id="ARBA00022801"/>
    </source>
</evidence>
<dbReference type="SMART" id="SM00020">
    <property type="entry name" value="Tryp_SPc"/>
    <property type="match status" value="1"/>
</dbReference>
<feature type="domain" description="Peptidase S1" evidence="9">
    <location>
        <begin position="1"/>
        <end position="242"/>
    </location>
</feature>
<dbReference type="InterPro" id="IPR018114">
    <property type="entry name" value="TRYPSIN_HIS"/>
</dbReference>
<proteinExistence type="inferred from homology"/>
<evidence type="ECO:0000313" key="10">
    <source>
        <dbReference type="EMBL" id="CAD7652149.1"/>
    </source>
</evidence>
<evidence type="ECO:0000256" key="7">
    <source>
        <dbReference type="ARBA" id="ARBA00024195"/>
    </source>
</evidence>
<evidence type="ECO:0000256" key="3">
    <source>
        <dbReference type="ARBA" id="ARBA00022670"/>
    </source>
</evidence>
<dbReference type="OrthoDB" id="10051896at2759"/>
<dbReference type="FunFam" id="2.40.10.10:FF:000002">
    <property type="entry name" value="Transmembrane protease serine"/>
    <property type="match status" value="1"/>
</dbReference>
<dbReference type="AlphaFoldDB" id="A0A7R9QPA3"/>